<evidence type="ECO:0000313" key="1">
    <source>
        <dbReference type="EMBL" id="KYO26735.1"/>
    </source>
</evidence>
<dbReference type="AlphaFoldDB" id="A0A151MQC0"/>
<name>A0A151MQC0_ALLMI</name>
<accession>A0A151MQC0</accession>
<organism evidence="1 2">
    <name type="scientific">Alligator mississippiensis</name>
    <name type="common">American alligator</name>
    <dbReference type="NCBI Taxonomy" id="8496"/>
    <lineage>
        <taxon>Eukaryota</taxon>
        <taxon>Metazoa</taxon>
        <taxon>Chordata</taxon>
        <taxon>Craniata</taxon>
        <taxon>Vertebrata</taxon>
        <taxon>Euteleostomi</taxon>
        <taxon>Archelosauria</taxon>
        <taxon>Archosauria</taxon>
        <taxon>Crocodylia</taxon>
        <taxon>Alligatoridae</taxon>
        <taxon>Alligatorinae</taxon>
        <taxon>Alligator</taxon>
    </lineage>
</organism>
<dbReference type="Proteomes" id="UP000050525">
    <property type="component" value="Unassembled WGS sequence"/>
</dbReference>
<comment type="caution">
    <text evidence="1">The sequence shown here is derived from an EMBL/GenBank/DDBJ whole genome shotgun (WGS) entry which is preliminary data.</text>
</comment>
<dbReference type="EMBL" id="AKHW03005461">
    <property type="protein sequence ID" value="KYO26735.1"/>
    <property type="molecule type" value="Genomic_DNA"/>
</dbReference>
<reference evidence="1 2" key="1">
    <citation type="journal article" date="2012" name="Genome Biol.">
        <title>Sequencing three crocodilian genomes to illuminate the evolution of archosaurs and amniotes.</title>
        <authorList>
            <person name="St John J.A."/>
            <person name="Braun E.L."/>
            <person name="Isberg S.R."/>
            <person name="Miles L.G."/>
            <person name="Chong A.Y."/>
            <person name="Gongora J."/>
            <person name="Dalzell P."/>
            <person name="Moran C."/>
            <person name="Bed'hom B."/>
            <person name="Abzhanov A."/>
            <person name="Burgess S.C."/>
            <person name="Cooksey A.M."/>
            <person name="Castoe T.A."/>
            <person name="Crawford N.G."/>
            <person name="Densmore L.D."/>
            <person name="Drew J.C."/>
            <person name="Edwards S.V."/>
            <person name="Faircloth B.C."/>
            <person name="Fujita M.K."/>
            <person name="Greenwold M.J."/>
            <person name="Hoffmann F.G."/>
            <person name="Howard J.M."/>
            <person name="Iguchi T."/>
            <person name="Janes D.E."/>
            <person name="Khan S.Y."/>
            <person name="Kohno S."/>
            <person name="de Koning A.J."/>
            <person name="Lance S.L."/>
            <person name="McCarthy F.M."/>
            <person name="McCormack J.E."/>
            <person name="Merchant M.E."/>
            <person name="Peterson D.G."/>
            <person name="Pollock D.D."/>
            <person name="Pourmand N."/>
            <person name="Raney B.J."/>
            <person name="Roessler K.A."/>
            <person name="Sanford J.R."/>
            <person name="Sawyer R.H."/>
            <person name="Schmidt C.J."/>
            <person name="Triplett E.W."/>
            <person name="Tuberville T.D."/>
            <person name="Venegas-Anaya M."/>
            <person name="Howard J.T."/>
            <person name="Jarvis E.D."/>
            <person name="Guillette L.J.Jr."/>
            <person name="Glenn T.C."/>
            <person name="Green R.E."/>
            <person name="Ray D.A."/>
        </authorList>
    </citation>
    <scope>NUCLEOTIDE SEQUENCE [LARGE SCALE GENOMIC DNA]</scope>
    <source>
        <strain evidence="1">KSC_2009_1</strain>
    </source>
</reference>
<keyword evidence="2" id="KW-1185">Reference proteome</keyword>
<sequence>MAIMKLAIPTSLRFIGNQFGVDPCMARVAIHEIYQLLQNVGANSFICLHNPREVVEGFKAMEFPNCNAFLLPNPLSLGEASCCGPKVTASDSGSLHLHPTRVRIVEHEFDKQKRDTYILLKCSQEFNSNKKSM</sequence>
<evidence type="ECO:0000313" key="2">
    <source>
        <dbReference type="Proteomes" id="UP000050525"/>
    </source>
</evidence>
<gene>
    <name evidence="1" type="ORF">Y1Q_0019201</name>
</gene>
<protein>
    <submittedName>
        <fullName evidence="1">Uncharacterized protein</fullName>
    </submittedName>
</protein>
<proteinExistence type="predicted"/>